<sequence length="152" mass="15102">MAGFPSTISFTSWHATGVTGREALPAEGVKAVTGIPYVPGVTSSGKVSAVNFWTVSAGADVNVGTGTGVGCAGVWEGAAAGAVVDDGVCAPADLPSPVSPAHPLATISNTAAEPAAVMACARLALMIPPGLMNRRRSSWLGSGATAQPSWQR</sequence>
<proteinExistence type="predicted"/>
<accession>A0A9W4GP77</accession>
<organism evidence="1 2">
    <name type="scientific">Actinacidiphila cocklensis</name>
    <dbReference type="NCBI Taxonomy" id="887465"/>
    <lineage>
        <taxon>Bacteria</taxon>
        <taxon>Bacillati</taxon>
        <taxon>Actinomycetota</taxon>
        <taxon>Actinomycetes</taxon>
        <taxon>Kitasatosporales</taxon>
        <taxon>Streptomycetaceae</taxon>
        <taxon>Actinacidiphila</taxon>
    </lineage>
</organism>
<name>A0A9W4GP77_9ACTN</name>
<gene>
    <name evidence="1" type="ORF">SCOCK_150070</name>
</gene>
<evidence type="ECO:0000313" key="2">
    <source>
        <dbReference type="Proteomes" id="UP001152519"/>
    </source>
</evidence>
<dbReference type="Proteomes" id="UP001152519">
    <property type="component" value="Unassembled WGS sequence"/>
</dbReference>
<dbReference type="AlphaFoldDB" id="A0A9W4GP77"/>
<protein>
    <submittedName>
        <fullName evidence="1">Uncharacterized protein</fullName>
    </submittedName>
</protein>
<keyword evidence="2" id="KW-1185">Reference proteome</keyword>
<comment type="caution">
    <text evidence="1">The sequence shown here is derived from an EMBL/GenBank/DDBJ whole genome shotgun (WGS) entry which is preliminary data.</text>
</comment>
<evidence type="ECO:0000313" key="1">
    <source>
        <dbReference type="EMBL" id="CAG6392098.1"/>
    </source>
</evidence>
<dbReference type="EMBL" id="CAJSLV010000043">
    <property type="protein sequence ID" value="CAG6392098.1"/>
    <property type="molecule type" value="Genomic_DNA"/>
</dbReference>
<reference evidence="1" key="1">
    <citation type="submission" date="2021-05" db="EMBL/GenBank/DDBJ databases">
        <authorList>
            <person name="Arsene-Ploetze F."/>
        </authorList>
    </citation>
    <scope>NUCLEOTIDE SEQUENCE</scope>
    <source>
        <strain evidence="1">DSM 42138</strain>
    </source>
</reference>